<dbReference type="Proteomes" id="UP000008281">
    <property type="component" value="Unassembled WGS sequence"/>
</dbReference>
<reference evidence="1" key="1">
    <citation type="submission" date="2007-07" db="EMBL/GenBank/DDBJ databases">
        <title>PCAP assembly of the Caenorhabditis remanei genome.</title>
        <authorList>
            <consortium name="The Caenorhabditis remanei Sequencing Consortium"/>
            <person name="Wilson R.K."/>
        </authorList>
    </citation>
    <scope>NUCLEOTIDE SEQUENCE [LARGE SCALE GENOMIC DNA]</scope>
    <source>
        <strain evidence="1">PB4641</strain>
    </source>
</reference>
<sequence>MPDSQIQNIMMRGLILISVLIFCLLNSVQSQWGNGGGWNNGYGNYGPGGGYGGGYGGNGWRGGYGGGFGAQQAYNAQNAARIGTEVAEGVLVAEEVSEALG</sequence>
<evidence type="ECO:0000313" key="1">
    <source>
        <dbReference type="EMBL" id="EFO88093.1"/>
    </source>
</evidence>
<keyword evidence="2" id="KW-1185">Reference proteome</keyword>
<evidence type="ECO:0000313" key="2">
    <source>
        <dbReference type="Proteomes" id="UP000008281"/>
    </source>
</evidence>
<gene>
    <name evidence="1" type="primary">Cre-nlp-25</name>
    <name evidence="1" type="ORF">CRE_06035</name>
</gene>
<dbReference type="OMA" id="AQQAYNV"/>
<dbReference type="AlphaFoldDB" id="E3N6H5"/>
<proteinExistence type="predicted"/>
<dbReference type="RefSeq" id="XP_003095992.2">
    <property type="nucleotide sequence ID" value="XM_003095944.2"/>
</dbReference>
<dbReference type="eggNOG" id="ENOG502TINP">
    <property type="taxonomic scope" value="Eukaryota"/>
</dbReference>
<dbReference type="STRING" id="31234.E3N6H5"/>
<dbReference type="EMBL" id="DS268540">
    <property type="protein sequence ID" value="EFO88093.1"/>
    <property type="molecule type" value="Genomic_DNA"/>
</dbReference>
<dbReference type="FunCoup" id="E3N6H5">
    <property type="interactions" value="552"/>
</dbReference>
<name>E3N6H5_CAERE</name>
<dbReference type="CTD" id="9808204"/>
<dbReference type="KEGG" id="crq:GCK72_021763"/>
<dbReference type="GeneID" id="9808204"/>
<organism evidence="2">
    <name type="scientific">Caenorhabditis remanei</name>
    <name type="common">Caenorhabditis vulgaris</name>
    <dbReference type="NCBI Taxonomy" id="31234"/>
    <lineage>
        <taxon>Eukaryota</taxon>
        <taxon>Metazoa</taxon>
        <taxon>Ecdysozoa</taxon>
        <taxon>Nematoda</taxon>
        <taxon>Chromadorea</taxon>
        <taxon>Rhabditida</taxon>
        <taxon>Rhabditina</taxon>
        <taxon>Rhabditomorpha</taxon>
        <taxon>Rhabditoidea</taxon>
        <taxon>Rhabditidae</taxon>
        <taxon>Peloderinae</taxon>
        <taxon>Caenorhabditis</taxon>
    </lineage>
</organism>
<accession>E3N6H5</accession>
<protein>
    <submittedName>
        <fullName evidence="1">CRE-NLP-25 protein</fullName>
    </submittedName>
</protein>
<dbReference type="HOGENOM" id="CLU_2442804_0_0_1"/>